<dbReference type="EMBL" id="DYYI01000071">
    <property type="protein sequence ID" value="HJE19978.1"/>
    <property type="molecule type" value="Genomic_DNA"/>
</dbReference>
<keyword evidence="2" id="KW-1133">Transmembrane helix</keyword>
<reference evidence="3" key="2">
    <citation type="submission" date="2021-09" db="EMBL/GenBank/DDBJ databases">
        <authorList>
            <person name="Gilroy R."/>
        </authorList>
    </citation>
    <scope>NUCLEOTIDE SEQUENCE</scope>
    <source>
        <strain evidence="3">6019</strain>
    </source>
</reference>
<dbReference type="AlphaFoldDB" id="A0A921JBV3"/>
<feature type="transmembrane region" description="Helical" evidence="2">
    <location>
        <begin position="30"/>
        <end position="49"/>
    </location>
</feature>
<evidence type="ECO:0000256" key="1">
    <source>
        <dbReference type="SAM" id="MobiDB-lite"/>
    </source>
</evidence>
<proteinExistence type="predicted"/>
<evidence type="ECO:0000313" key="3">
    <source>
        <dbReference type="EMBL" id="HJE19978.1"/>
    </source>
</evidence>
<keyword evidence="2" id="KW-0472">Membrane</keyword>
<dbReference type="Proteomes" id="UP000763505">
    <property type="component" value="Unassembled WGS sequence"/>
</dbReference>
<gene>
    <name evidence="3" type="ORF">K8V35_06465</name>
</gene>
<name>A0A921JBV3_9STAP</name>
<organism evidence="3 4">
    <name type="scientific">Aliicoccus persicus</name>
    <dbReference type="NCBI Taxonomy" id="930138"/>
    <lineage>
        <taxon>Bacteria</taxon>
        <taxon>Bacillati</taxon>
        <taxon>Bacillota</taxon>
        <taxon>Bacilli</taxon>
        <taxon>Bacillales</taxon>
        <taxon>Staphylococcaceae</taxon>
        <taxon>Aliicoccus</taxon>
    </lineage>
</organism>
<evidence type="ECO:0000256" key="2">
    <source>
        <dbReference type="SAM" id="Phobius"/>
    </source>
</evidence>
<accession>A0A921JBV3</accession>
<protein>
    <submittedName>
        <fullName evidence="3">Uncharacterized protein</fullName>
    </submittedName>
</protein>
<reference evidence="3" key="1">
    <citation type="journal article" date="2021" name="PeerJ">
        <title>Extensive microbial diversity within the chicken gut microbiome revealed by metagenomics and culture.</title>
        <authorList>
            <person name="Gilroy R."/>
            <person name="Ravi A."/>
            <person name="Getino M."/>
            <person name="Pursley I."/>
            <person name="Horton D.L."/>
            <person name="Alikhan N.F."/>
            <person name="Baker D."/>
            <person name="Gharbi K."/>
            <person name="Hall N."/>
            <person name="Watson M."/>
            <person name="Adriaenssens E.M."/>
            <person name="Foster-Nyarko E."/>
            <person name="Jarju S."/>
            <person name="Secka A."/>
            <person name="Antonio M."/>
            <person name="Oren A."/>
            <person name="Chaudhuri R.R."/>
            <person name="La Ragione R."/>
            <person name="Hildebrand F."/>
            <person name="Pallen M.J."/>
        </authorList>
    </citation>
    <scope>NUCLEOTIDE SEQUENCE</scope>
    <source>
        <strain evidence="3">6019</strain>
    </source>
</reference>
<feature type="region of interest" description="Disordered" evidence="1">
    <location>
        <begin position="55"/>
        <end position="136"/>
    </location>
</feature>
<comment type="caution">
    <text evidence="3">The sequence shown here is derived from an EMBL/GenBank/DDBJ whole genome shotgun (WGS) entry which is preliminary data.</text>
</comment>
<evidence type="ECO:0000313" key="4">
    <source>
        <dbReference type="Proteomes" id="UP000763505"/>
    </source>
</evidence>
<sequence>MTDNLPAIQKDRSLVEVNGENEVSTSSRDLTISIILGAMVGVFIALFFLTKKNQEDKTLPEPPLRLAESTIDTPDAVQTDVDIDTPVKVATETKEEALTTEDENFEDEEVETNQSEQVLPDVSTRNNRVVDVSKHN</sequence>
<feature type="compositionally biased region" description="Acidic residues" evidence="1">
    <location>
        <begin position="98"/>
        <end position="111"/>
    </location>
</feature>
<keyword evidence="2" id="KW-0812">Transmembrane</keyword>